<evidence type="ECO:0000256" key="7">
    <source>
        <dbReference type="SAM" id="MobiDB-lite"/>
    </source>
</evidence>
<reference evidence="11" key="1">
    <citation type="submission" date="2014-06" db="EMBL/GenBank/DDBJ databases">
        <authorList>
            <person name="Berkman P.J."/>
        </authorList>
    </citation>
    <scope>NUCLEOTIDE SEQUENCE [LARGE SCALE GENOMIC DNA]</scope>
</reference>
<feature type="transmembrane region" description="Helical" evidence="8">
    <location>
        <begin position="243"/>
        <end position="266"/>
    </location>
</feature>
<evidence type="ECO:0000256" key="2">
    <source>
        <dbReference type="ARBA" id="ARBA00009950"/>
    </source>
</evidence>
<feature type="chain" id="PRO_5002521582" description="DUF788-domain-containing protein" evidence="9">
    <location>
        <begin position="26"/>
        <end position="323"/>
    </location>
</feature>
<feature type="region of interest" description="Disordered" evidence="7">
    <location>
        <begin position="33"/>
        <end position="91"/>
    </location>
</feature>
<proteinExistence type="inferred from homology"/>
<dbReference type="Pfam" id="PF05620">
    <property type="entry name" value="TMEM208_SND2"/>
    <property type="match status" value="1"/>
</dbReference>
<evidence type="ECO:0000256" key="4">
    <source>
        <dbReference type="ARBA" id="ARBA00022824"/>
    </source>
</evidence>
<evidence type="ECO:0008006" key="12">
    <source>
        <dbReference type="Google" id="ProtNLM"/>
    </source>
</evidence>
<keyword evidence="9" id="KW-0732">Signal</keyword>
<evidence type="ECO:0000256" key="9">
    <source>
        <dbReference type="SAM" id="SignalP"/>
    </source>
</evidence>
<evidence type="ECO:0000256" key="5">
    <source>
        <dbReference type="ARBA" id="ARBA00022989"/>
    </source>
</evidence>
<keyword evidence="3 8" id="KW-0812">Transmembrane</keyword>
<dbReference type="Proteomes" id="UP000242770">
    <property type="component" value="Unassembled WGS sequence"/>
</dbReference>
<dbReference type="AlphaFoldDB" id="A0A0F7S380"/>
<dbReference type="PANTHER" id="PTHR13505">
    <property type="entry name" value="TRANSMEMBRANE PROTEIN 208"/>
    <property type="match status" value="1"/>
</dbReference>
<sequence length="323" mass="33094">MKIHCSITLQCLALALLVLCAAVSAQNAASSTQAASTSNAPASSGSATASPSASGSASASGSGSRSGSANITSTGSSNSSASASTTSTTPTTYPIASVPSTGYLAGTAAAPVPAGASGATGTAAMGPNDSHVTKSAAMAKGSAKKTASGNTFLLTLLRNGFLATNTIYLLVRFWLFRSSVTKGTVFGYIASEAIAVGLWLTLQSMAAQGNDLQQSGLTQYMFDIIYVTWFVQLASLVWSKFWYLYLIIPGYGGYVIYPKILLPYLFRGQSPFASLPGMLGGSRGGAAGGNPNAQQPGETLSKRQQKLQARAAKGDPRVQVRKR</sequence>
<dbReference type="GO" id="GO:0005773">
    <property type="term" value="C:vacuole"/>
    <property type="evidence" value="ECO:0007669"/>
    <property type="project" value="GOC"/>
</dbReference>
<keyword evidence="4" id="KW-0256">Endoplasmic reticulum</keyword>
<evidence type="ECO:0000256" key="3">
    <source>
        <dbReference type="ARBA" id="ARBA00022692"/>
    </source>
</evidence>
<feature type="transmembrane region" description="Helical" evidence="8">
    <location>
        <begin position="220"/>
        <end position="238"/>
    </location>
</feature>
<evidence type="ECO:0000256" key="8">
    <source>
        <dbReference type="SAM" id="Phobius"/>
    </source>
</evidence>
<comment type="similarity">
    <text evidence="2">Belongs to the TMEM208 family.</text>
</comment>
<dbReference type="GO" id="GO:0006624">
    <property type="term" value="P:vacuolar protein processing"/>
    <property type="evidence" value="ECO:0007669"/>
    <property type="project" value="TreeGrafter"/>
</dbReference>
<dbReference type="STRING" id="49012.A0A0F7S380"/>
<name>A0A0F7S380_9BASI</name>
<evidence type="ECO:0000313" key="10">
    <source>
        <dbReference type="EMBL" id="CDW96781.1"/>
    </source>
</evidence>
<evidence type="ECO:0000256" key="1">
    <source>
        <dbReference type="ARBA" id="ARBA00004477"/>
    </source>
</evidence>
<gene>
    <name evidence="10" type="primary">SSCI16810.1</name>
</gene>
<feature type="transmembrane region" description="Helical" evidence="8">
    <location>
        <begin position="183"/>
        <end position="200"/>
    </location>
</feature>
<dbReference type="InterPro" id="IPR008506">
    <property type="entry name" value="SND2/TMEM208"/>
</dbReference>
<keyword evidence="6 8" id="KW-0472">Membrane</keyword>
<feature type="compositionally biased region" description="Basic and acidic residues" evidence="7">
    <location>
        <begin position="312"/>
        <end position="323"/>
    </location>
</feature>
<evidence type="ECO:0000256" key="6">
    <source>
        <dbReference type="ARBA" id="ARBA00023136"/>
    </source>
</evidence>
<keyword evidence="5 8" id="KW-1133">Transmembrane helix</keyword>
<feature type="signal peptide" evidence="9">
    <location>
        <begin position="1"/>
        <end position="25"/>
    </location>
</feature>
<comment type="subcellular location">
    <subcellularLocation>
        <location evidence="1">Endoplasmic reticulum membrane</location>
        <topology evidence="1">Multi-pass membrane protein</topology>
    </subcellularLocation>
</comment>
<dbReference type="EMBL" id="CCFA01000858">
    <property type="protein sequence ID" value="CDW96781.1"/>
    <property type="molecule type" value="Genomic_DNA"/>
</dbReference>
<dbReference type="PANTHER" id="PTHR13505:SF7">
    <property type="entry name" value="TRANSMEMBRANE PROTEIN 208"/>
    <property type="match status" value="1"/>
</dbReference>
<protein>
    <recommendedName>
        <fullName evidence="12">DUF788-domain-containing protein</fullName>
    </recommendedName>
</protein>
<evidence type="ECO:0000313" key="11">
    <source>
        <dbReference type="Proteomes" id="UP000242770"/>
    </source>
</evidence>
<dbReference type="GO" id="GO:0005789">
    <property type="term" value="C:endoplasmic reticulum membrane"/>
    <property type="evidence" value="ECO:0007669"/>
    <property type="project" value="UniProtKB-SubCell"/>
</dbReference>
<feature type="region of interest" description="Disordered" evidence="7">
    <location>
        <begin position="283"/>
        <end position="323"/>
    </location>
</feature>
<keyword evidence="11" id="KW-1185">Reference proteome</keyword>
<accession>A0A0F7S380</accession>
<organism evidence="10 11">
    <name type="scientific">Sporisorium scitamineum</name>
    <dbReference type="NCBI Taxonomy" id="49012"/>
    <lineage>
        <taxon>Eukaryota</taxon>
        <taxon>Fungi</taxon>
        <taxon>Dikarya</taxon>
        <taxon>Basidiomycota</taxon>
        <taxon>Ustilaginomycotina</taxon>
        <taxon>Ustilaginomycetes</taxon>
        <taxon>Ustilaginales</taxon>
        <taxon>Ustilaginaceae</taxon>
        <taxon>Sporisorium</taxon>
    </lineage>
</organism>
<feature type="transmembrane region" description="Helical" evidence="8">
    <location>
        <begin position="152"/>
        <end position="171"/>
    </location>
</feature>